<reference evidence="1 2" key="1">
    <citation type="submission" date="2014-06" db="EMBL/GenBank/DDBJ databases">
        <title>Whole Genome Sequences of Three Symbiotic Endozoicomonas Bacteria.</title>
        <authorList>
            <person name="Neave M.J."/>
            <person name="Apprill A."/>
            <person name="Voolstra C.R."/>
        </authorList>
    </citation>
    <scope>NUCLEOTIDE SEQUENCE [LARGE SCALE GENOMIC DNA]</scope>
    <source>
        <strain evidence="1 2">DSM 25634</strain>
    </source>
</reference>
<organism evidence="1 2">
    <name type="scientific">Endozoicomonas numazuensis</name>
    <dbReference type="NCBI Taxonomy" id="1137799"/>
    <lineage>
        <taxon>Bacteria</taxon>
        <taxon>Pseudomonadati</taxon>
        <taxon>Pseudomonadota</taxon>
        <taxon>Gammaproteobacteria</taxon>
        <taxon>Oceanospirillales</taxon>
        <taxon>Endozoicomonadaceae</taxon>
        <taxon>Endozoicomonas</taxon>
    </lineage>
</organism>
<name>A0A081NJ86_9GAMM</name>
<dbReference type="SMART" id="SM01236">
    <property type="entry name" value="Haem_oxygenase_2"/>
    <property type="match status" value="1"/>
</dbReference>
<sequence>MNFFDLLQSNTELQRESLLKTPIIQRCFQRDVTLENYVAFLTQAYHHVKHTVPLLMAAGSRLPQEKEWLRQAIAEYIEEELGHQEWVLNDIAACGFDKEEVRHSQPLPETEIMVAYLYDTINRINPVGIFGMVQVLEGTSILLASAGSKVVQEVLELPDSAFSYLSSHGELDIGHMKFFENLMNKINDPQDQAAIIHCSRMMYGLYGNIFQNLDNVMLPDKRAA</sequence>
<evidence type="ECO:0000313" key="1">
    <source>
        <dbReference type="EMBL" id="KEQ18509.1"/>
    </source>
</evidence>
<dbReference type="Pfam" id="PF14518">
    <property type="entry name" value="Haem_oxygenas_2"/>
    <property type="match status" value="1"/>
</dbReference>
<dbReference type="InterPro" id="IPR016084">
    <property type="entry name" value="Haem_Oase-like_multi-hlx"/>
</dbReference>
<dbReference type="AlphaFoldDB" id="A0A081NJ86"/>
<dbReference type="STRING" id="1137799.GZ78_13585"/>
<dbReference type="eggNOG" id="COG5424">
    <property type="taxonomic scope" value="Bacteria"/>
</dbReference>
<dbReference type="Gene3D" id="1.20.910.10">
    <property type="entry name" value="Heme oxygenase-like"/>
    <property type="match status" value="1"/>
</dbReference>
<dbReference type="SUPFAM" id="SSF48613">
    <property type="entry name" value="Heme oxygenase-like"/>
    <property type="match status" value="1"/>
</dbReference>
<proteinExistence type="predicted"/>
<keyword evidence="2" id="KW-1185">Reference proteome</keyword>
<evidence type="ECO:0000313" key="2">
    <source>
        <dbReference type="Proteomes" id="UP000028073"/>
    </source>
</evidence>
<gene>
    <name evidence="1" type="ORF">GZ78_13585</name>
</gene>
<dbReference type="Proteomes" id="UP000028073">
    <property type="component" value="Unassembled WGS sequence"/>
</dbReference>
<keyword evidence="1" id="KW-0436">Ligase</keyword>
<dbReference type="RefSeq" id="WP_034835920.1">
    <property type="nucleotide sequence ID" value="NZ_JOKH01000002.1"/>
</dbReference>
<comment type="caution">
    <text evidence="1">The sequence shown here is derived from an EMBL/GenBank/DDBJ whole genome shotgun (WGS) entry which is preliminary data.</text>
</comment>
<dbReference type="GO" id="GO:0016874">
    <property type="term" value="F:ligase activity"/>
    <property type="evidence" value="ECO:0007669"/>
    <property type="project" value="UniProtKB-KW"/>
</dbReference>
<accession>A0A081NJ86</accession>
<protein>
    <submittedName>
        <fullName evidence="1">Long-chain fatty acid--CoA ligase</fullName>
    </submittedName>
</protein>
<dbReference type="EMBL" id="JOKH01000002">
    <property type="protein sequence ID" value="KEQ18509.1"/>
    <property type="molecule type" value="Genomic_DNA"/>
</dbReference>
<dbReference type="OrthoDB" id="5177824at2"/>